<dbReference type="InterPro" id="IPR054368">
    <property type="entry name" value="Alp7A-like_C"/>
</dbReference>
<reference evidence="4 5" key="3">
    <citation type="journal article" date="2019" name="Int. J. Syst. Evol. Microbiol.">
        <title>Anaerobacillus isosaccharinicus sp. nov., an alkaliphilic bacterium which degrades isosaccharinic acid.</title>
        <authorList>
            <person name="Bassil N.M."/>
            <person name="Lloyd J.R."/>
        </authorList>
    </citation>
    <scope>NUCLEOTIDE SEQUENCE [LARGE SCALE GENOMIC DNA]</scope>
    <source>
        <strain evidence="4 5">NB2006</strain>
    </source>
</reference>
<evidence type="ECO:0000313" key="4">
    <source>
        <dbReference type="EMBL" id="QOY37613.1"/>
    </source>
</evidence>
<organism evidence="3 5">
    <name type="scientific">Anaerobacillus isosaccharinicus</name>
    <dbReference type="NCBI Taxonomy" id="1532552"/>
    <lineage>
        <taxon>Bacteria</taxon>
        <taxon>Bacillati</taxon>
        <taxon>Bacillota</taxon>
        <taxon>Bacilli</taxon>
        <taxon>Bacillales</taxon>
        <taxon>Bacillaceae</taxon>
        <taxon>Anaerobacillus</taxon>
    </lineage>
</organism>
<keyword evidence="5" id="KW-1185">Reference proteome</keyword>
<dbReference type="Gene3D" id="3.30.420.40">
    <property type="match status" value="1"/>
</dbReference>
<comment type="similarity">
    <text evidence="1">Belongs to the heat shock protein 70 family.</text>
</comment>
<proteinExistence type="inferred from homology"/>
<dbReference type="CDD" id="cd24023">
    <property type="entry name" value="ASKHA_NBD_ParM_Alp7A-like"/>
    <property type="match status" value="1"/>
</dbReference>
<dbReference type="RefSeq" id="WP_071318937.1">
    <property type="nucleotide sequence ID" value="NZ_CP063356.2"/>
</dbReference>
<dbReference type="Pfam" id="PF22128">
    <property type="entry name" value="Alp7A_like_C"/>
    <property type="match status" value="1"/>
</dbReference>
<dbReference type="AlphaFoldDB" id="A0A1S2L0X2"/>
<evidence type="ECO:0000313" key="3">
    <source>
        <dbReference type="EMBL" id="OIJ06119.1"/>
    </source>
</evidence>
<sequence length="389" mass="44675">MKIKRYNADFGNSTYMNLIDGFYFDMVTNVVEISKEKAEGYFVASVEKAEELYNSLLISTEITGEEKYFLIGEAAEKEVLGNGHIKKLHDKTESPIPYMMFLGACAYYYELKKAEYEIAEENKMTIEYFSTMLPIWLLVKANKFSEMQEKMAKRFLGTHQFKVHTPGMAKEFTVEVLQSKCRIEGEVARWAIKKTFSLEDNPEADQFKSHDTVLVDLGGGTVDLSLLPAGMQAPKNRDALQYIEDIPYLHHLEKLRKDKLVEHFDDVRELEAFIVKNIGKSKMERKDGNSGKSIDLKEPILKSMYEYAKVLNAKLEDAFDAPKDKAYKYAYIGGVAPIIEEAMEKVIEEKYNQQIFEDNHVFLQNARKLNLYGLEILSIQETENTSVTV</sequence>
<evidence type="ECO:0000259" key="2">
    <source>
        <dbReference type="Pfam" id="PF22128"/>
    </source>
</evidence>
<name>A0A1S2L0X2_9BACI</name>
<protein>
    <submittedName>
        <fullName evidence="4">ParM/StbA family protein</fullName>
    </submittedName>
</protein>
<accession>A0A1S2L0X2</accession>
<dbReference type="OrthoDB" id="1922752at2"/>
<dbReference type="EMBL" id="LQXD01000186">
    <property type="protein sequence ID" value="OIJ06119.1"/>
    <property type="molecule type" value="Genomic_DNA"/>
</dbReference>
<evidence type="ECO:0000313" key="5">
    <source>
        <dbReference type="Proteomes" id="UP000180175"/>
    </source>
</evidence>
<reference evidence="3 5" key="1">
    <citation type="submission" date="2016-10" db="EMBL/GenBank/DDBJ databases">
        <title>Draft genome sequences of four alkaliphilic bacteria belonging to the Anaerobacillus genus.</title>
        <authorList>
            <person name="Bassil N.M."/>
            <person name="Lloyd J.R."/>
        </authorList>
    </citation>
    <scope>NUCLEOTIDE SEQUENCE [LARGE SCALE GENOMIC DNA]</scope>
    <source>
        <strain evidence="3 5">NB2006</strain>
    </source>
</reference>
<evidence type="ECO:0000256" key="1">
    <source>
        <dbReference type="ARBA" id="ARBA00007381"/>
    </source>
</evidence>
<feature type="domain" description="Alp7A-like C-terminal" evidence="2">
    <location>
        <begin position="211"/>
        <end position="365"/>
    </location>
</feature>
<dbReference type="EMBL" id="CP063356">
    <property type="protein sequence ID" value="QOY37613.1"/>
    <property type="molecule type" value="Genomic_DNA"/>
</dbReference>
<dbReference type="PROSITE" id="PS00329">
    <property type="entry name" value="HSP70_2"/>
    <property type="match status" value="1"/>
</dbReference>
<reference evidence="4 5" key="2">
    <citation type="journal article" date="2017" name="Genome Announc.">
        <title>Draft Genome Sequences of Four Alkaliphilic Bacteria Belonging to the Anaerobacillus Genus.</title>
        <authorList>
            <person name="Bassil N.M."/>
            <person name="Lloyd J.R."/>
        </authorList>
    </citation>
    <scope>NUCLEOTIDE SEQUENCE [LARGE SCALE GENOMIC DNA]</scope>
    <source>
        <strain evidence="4 5">NB2006</strain>
    </source>
</reference>
<dbReference type="KEGG" id="aia:AWH56_008535"/>
<gene>
    <name evidence="4" type="ORF">AWH56_008535</name>
    <name evidence="3" type="ORF">AWH56_21280</name>
</gene>
<dbReference type="Proteomes" id="UP000180175">
    <property type="component" value="Chromosome"/>
</dbReference>
<reference evidence="4" key="4">
    <citation type="submission" date="2020-10" db="EMBL/GenBank/DDBJ databases">
        <authorList>
            <person name="Bassil N.M."/>
            <person name="Lloyd J.R."/>
        </authorList>
    </citation>
    <scope>NUCLEOTIDE SEQUENCE</scope>
    <source>
        <strain evidence="4">NB2006</strain>
    </source>
</reference>
<dbReference type="InterPro" id="IPR018181">
    <property type="entry name" value="Heat_shock_70_CS"/>
</dbReference>